<dbReference type="InterPro" id="IPR031959">
    <property type="entry name" value="DUF4779"/>
</dbReference>
<dbReference type="AlphaFoldDB" id="A0A834ITZ2"/>
<protein>
    <submittedName>
        <fullName evidence="3">Uncharacterized protein</fullName>
    </submittedName>
</protein>
<evidence type="ECO:0000313" key="3">
    <source>
        <dbReference type="EMBL" id="KAF7285048.1"/>
    </source>
</evidence>
<feature type="compositionally biased region" description="Basic residues" evidence="1">
    <location>
        <begin position="112"/>
        <end position="121"/>
    </location>
</feature>
<feature type="signal peptide" evidence="2">
    <location>
        <begin position="1"/>
        <end position="20"/>
    </location>
</feature>
<feature type="compositionally biased region" description="Basic and acidic residues" evidence="1">
    <location>
        <begin position="270"/>
        <end position="288"/>
    </location>
</feature>
<comment type="caution">
    <text evidence="3">The sequence shown here is derived from an EMBL/GenBank/DDBJ whole genome shotgun (WGS) entry which is preliminary data.</text>
</comment>
<feature type="compositionally biased region" description="Polar residues" evidence="1">
    <location>
        <begin position="199"/>
        <end position="208"/>
    </location>
</feature>
<sequence>MVSLTVVWVSVWLGLIGVDGGSVVIKSGLLKNHGEEQDENLHDVQFRKGIANFEGADGFNQNGQSKFSAAKDAGRYGEHLANKNAFLDTNDYNKDNFHQQGGEQAGNFGSKVAHKKGHHKSGFQNTYHKDESGSNSSYFDDGSDEGDESVNKRYRGSYGDAGQNHHNGGKYNAHDFANDQGRQGFYDNEGKYLNDHNNRQGFNRNHYYNNKEDYGRRNAGNNYRGNDRYAEEKYVDRPHYYQSHPQPHPYYQNQAYRKATHLPQKPHITVYEDPRYVHSDPRYRRSDDYSDDYDDVNYGRLSSHNQFNYRGKPDYYYD</sequence>
<feature type="region of interest" description="Disordered" evidence="1">
    <location>
        <begin position="263"/>
        <end position="318"/>
    </location>
</feature>
<name>A0A834ITZ2_RHYFE</name>
<dbReference type="Pfam" id="PF16009">
    <property type="entry name" value="DUF4779"/>
    <property type="match status" value="1"/>
</dbReference>
<dbReference type="OrthoDB" id="6620482at2759"/>
<evidence type="ECO:0000256" key="2">
    <source>
        <dbReference type="SAM" id="SignalP"/>
    </source>
</evidence>
<proteinExistence type="predicted"/>
<dbReference type="EMBL" id="JAACXV010000062">
    <property type="protein sequence ID" value="KAF7285048.1"/>
    <property type="molecule type" value="Genomic_DNA"/>
</dbReference>
<evidence type="ECO:0000256" key="1">
    <source>
        <dbReference type="SAM" id="MobiDB-lite"/>
    </source>
</evidence>
<keyword evidence="4" id="KW-1185">Reference proteome</keyword>
<feature type="region of interest" description="Disordered" evidence="1">
    <location>
        <begin position="91"/>
        <end position="225"/>
    </location>
</feature>
<dbReference type="Proteomes" id="UP000625711">
    <property type="component" value="Unassembled WGS sequence"/>
</dbReference>
<keyword evidence="2" id="KW-0732">Signal</keyword>
<reference evidence="3" key="1">
    <citation type="submission" date="2020-08" db="EMBL/GenBank/DDBJ databases">
        <title>Genome sequencing and assembly of the red palm weevil Rhynchophorus ferrugineus.</title>
        <authorList>
            <person name="Dias G.B."/>
            <person name="Bergman C.M."/>
            <person name="Manee M."/>
        </authorList>
    </citation>
    <scope>NUCLEOTIDE SEQUENCE</scope>
    <source>
        <strain evidence="3">AA-2017</strain>
        <tissue evidence="3">Whole larva</tissue>
    </source>
</reference>
<evidence type="ECO:0000313" key="4">
    <source>
        <dbReference type="Proteomes" id="UP000625711"/>
    </source>
</evidence>
<accession>A0A834ITZ2</accession>
<feature type="compositionally biased region" description="Basic and acidic residues" evidence="1">
    <location>
        <begin position="188"/>
        <end position="198"/>
    </location>
</feature>
<organism evidence="3 4">
    <name type="scientific">Rhynchophorus ferrugineus</name>
    <name type="common">Red palm weevil</name>
    <name type="synonym">Curculio ferrugineus</name>
    <dbReference type="NCBI Taxonomy" id="354439"/>
    <lineage>
        <taxon>Eukaryota</taxon>
        <taxon>Metazoa</taxon>
        <taxon>Ecdysozoa</taxon>
        <taxon>Arthropoda</taxon>
        <taxon>Hexapoda</taxon>
        <taxon>Insecta</taxon>
        <taxon>Pterygota</taxon>
        <taxon>Neoptera</taxon>
        <taxon>Endopterygota</taxon>
        <taxon>Coleoptera</taxon>
        <taxon>Polyphaga</taxon>
        <taxon>Cucujiformia</taxon>
        <taxon>Curculionidae</taxon>
        <taxon>Dryophthorinae</taxon>
        <taxon>Rhynchophorus</taxon>
    </lineage>
</organism>
<feature type="chain" id="PRO_5032603005" evidence="2">
    <location>
        <begin position="21"/>
        <end position="318"/>
    </location>
</feature>
<gene>
    <name evidence="3" type="ORF">GWI33_012353</name>
</gene>